<evidence type="ECO:0000313" key="4">
    <source>
        <dbReference type="EMBL" id="PSC74442.1"/>
    </source>
</evidence>
<feature type="coiled-coil region" evidence="2">
    <location>
        <begin position="295"/>
        <end position="371"/>
    </location>
</feature>
<evidence type="ECO:0000256" key="3">
    <source>
        <dbReference type="SAM" id="MobiDB-lite"/>
    </source>
</evidence>
<dbReference type="Proteomes" id="UP000239649">
    <property type="component" value="Unassembled WGS sequence"/>
</dbReference>
<dbReference type="PANTHER" id="PTHR32083">
    <property type="entry name" value="CILIA AND FLAGELLA-ASSOCIATED PROTEIN 58-RELATED"/>
    <property type="match status" value="1"/>
</dbReference>
<organism evidence="4 5">
    <name type="scientific">Micractinium conductrix</name>
    <dbReference type="NCBI Taxonomy" id="554055"/>
    <lineage>
        <taxon>Eukaryota</taxon>
        <taxon>Viridiplantae</taxon>
        <taxon>Chlorophyta</taxon>
        <taxon>core chlorophytes</taxon>
        <taxon>Trebouxiophyceae</taxon>
        <taxon>Chlorellales</taxon>
        <taxon>Chlorellaceae</taxon>
        <taxon>Chlorella clade</taxon>
        <taxon>Micractinium</taxon>
    </lineage>
</organism>
<feature type="compositionally biased region" description="Low complexity" evidence="3">
    <location>
        <begin position="962"/>
        <end position="978"/>
    </location>
</feature>
<accession>A0A2P6VK16</accession>
<dbReference type="OrthoDB" id="10262929at2759"/>
<name>A0A2P6VK16_9CHLO</name>
<feature type="coiled-coil region" evidence="2">
    <location>
        <begin position="133"/>
        <end position="259"/>
    </location>
</feature>
<keyword evidence="5" id="KW-1185">Reference proteome</keyword>
<keyword evidence="1 2" id="KW-0175">Coiled coil</keyword>
<dbReference type="GO" id="GO:0005856">
    <property type="term" value="C:cytoskeleton"/>
    <property type="evidence" value="ECO:0007669"/>
    <property type="project" value="TreeGrafter"/>
</dbReference>
<protein>
    <submittedName>
        <fullName evidence="4">Coiled-coil flagellar</fullName>
    </submittedName>
</protein>
<evidence type="ECO:0000313" key="5">
    <source>
        <dbReference type="Proteomes" id="UP000239649"/>
    </source>
</evidence>
<proteinExistence type="predicted"/>
<feature type="coiled-coil region" evidence="2">
    <location>
        <begin position="730"/>
        <end position="789"/>
    </location>
</feature>
<reference evidence="4 5" key="1">
    <citation type="journal article" date="2018" name="Plant J.">
        <title>Genome sequences of Chlorella sorokiniana UTEX 1602 and Micractinium conductrix SAG 241.80: implications to maltose excretion by a green alga.</title>
        <authorList>
            <person name="Arriola M.B."/>
            <person name="Velmurugan N."/>
            <person name="Zhang Y."/>
            <person name="Plunkett M.H."/>
            <person name="Hondzo H."/>
            <person name="Barney B.M."/>
        </authorList>
    </citation>
    <scope>NUCLEOTIDE SEQUENCE [LARGE SCALE GENOMIC DNA]</scope>
    <source>
        <strain evidence="4 5">SAG 241.80</strain>
    </source>
</reference>
<dbReference type="STRING" id="554055.A0A2P6VK16"/>
<feature type="region of interest" description="Disordered" evidence="3">
    <location>
        <begin position="916"/>
        <end position="978"/>
    </location>
</feature>
<evidence type="ECO:0000256" key="2">
    <source>
        <dbReference type="SAM" id="Coils"/>
    </source>
</evidence>
<evidence type="ECO:0000256" key="1">
    <source>
        <dbReference type="ARBA" id="ARBA00023054"/>
    </source>
</evidence>
<dbReference type="EMBL" id="LHPF02000004">
    <property type="protein sequence ID" value="PSC74442.1"/>
    <property type="molecule type" value="Genomic_DNA"/>
</dbReference>
<keyword evidence="4" id="KW-0282">Flagellum</keyword>
<dbReference type="PANTHER" id="PTHR32083:SF34">
    <property type="entry name" value="COILED-COIL DOMAIN-CONTAINING PROTEIN 146"/>
    <property type="match status" value="1"/>
</dbReference>
<comment type="caution">
    <text evidence="4">The sequence shown here is derived from an EMBL/GenBank/DDBJ whole genome shotgun (WGS) entry which is preliminary data.</text>
</comment>
<feature type="region of interest" description="Disordered" evidence="3">
    <location>
        <begin position="24"/>
        <end position="47"/>
    </location>
</feature>
<dbReference type="AlphaFoldDB" id="A0A2P6VK16"/>
<sequence length="978" mass="105209">MAQPRDEAAAAAAELEALLMQSEAPRALDSLERGGAGAGAPPPDRLATARGAYSQLQHAALRAVADLAALQRRVAGLLVQAQGARVHAEMEAAAASGDTDPIQVIDRFREDRDCARRQAMEAADGEEAARQQVEALFHRLSSLTAKLTEAEDERRAELEPEIKAAKDDVALLQSQLEGERAKADAAQREAADIGAKLETLQMEIANLQTAVDEERDAAQKAEVQPGRIRHLADLVVSALRQLREEEVEATAQLRVQEAAEEGFLQESKELMVQHTAAVKANDKLRLACAVRERAADEVARDIEMARVEAERLLAEQVTWDVEVEKKKADAKREAEGVKSEQRAREVAQRKLNRAELEAAQLADQLPELRTAVANARGALGAEQRAATKAAEAGKALQAEMVALVETVAQEKQLTDVQTQLVRAGLSDVRHLDEESAALKAAAAERDAAIRAATSQHDAAVRFLNQRLQRLAEVIDEAEAKDGEVDELHKKKREVKSAHADLRDLGAGPWGQEEELTQLKVKADTRGTEARRAERERASAQADKALLAGKLSAARRGAAGVAEVADDIAIEHALVARAAEEAEESVEALAARKASALAAKQAAQAALLERSEEMMTLYDRSAALQEEMDEGTLALQRCDDDMRLLQLEVGELQRRVFATHKTAPDVVSYDRQIATLKADVLRARKEADSLGATVESPAASKDRWRVLPGKLPGREDLAGRIAVIEERLGARADLVAQKDQVLEELEALTEGLVEKARASHHPAFDLSVRMNEARRQQQQLTRRMMATVSELSLYQALSLKCAADKEGLAAELAAAKHNVAVGRPPTAGADQEFERQERDRAAEAEVRAQAAELRALKEEGLLGVLRSAASPRPQAYIPEELGVPVPFPAAFKPFKPSEPPAAVALAAQKAAAVAAAEAAAEQRQQREQQQRQGGGSASRAGQSTPAPQAMLAAHGTSPLAGTPLRASPLPPAQAALEAA</sequence>
<gene>
    <name evidence="4" type="ORF">C2E20_2270</name>
</gene>
<keyword evidence="4" id="KW-0966">Cell projection</keyword>
<keyword evidence="4" id="KW-0969">Cilium</keyword>